<evidence type="ECO:0000259" key="11">
    <source>
        <dbReference type="PROSITE" id="PS51199"/>
    </source>
</evidence>
<dbReference type="EC" id="5.6.2.3" evidence="9"/>
<dbReference type="InterPro" id="IPR016136">
    <property type="entry name" value="DNA_helicase_N/primase_C"/>
</dbReference>
<keyword evidence="4 12" id="KW-0378">Hydrolase</keyword>
<comment type="catalytic activity">
    <reaction evidence="10">
        <text>ATP + H2O = ADP + phosphate + H(+)</text>
        <dbReference type="Rhea" id="RHEA:13065"/>
        <dbReference type="ChEBI" id="CHEBI:15377"/>
        <dbReference type="ChEBI" id="CHEBI:15378"/>
        <dbReference type="ChEBI" id="CHEBI:30616"/>
        <dbReference type="ChEBI" id="CHEBI:43474"/>
        <dbReference type="ChEBI" id="CHEBI:456216"/>
        <dbReference type="EC" id="5.6.2.3"/>
    </reaction>
</comment>
<keyword evidence="5 12" id="KW-0347">Helicase</keyword>
<dbReference type="EMBL" id="FMHG01000001">
    <property type="protein sequence ID" value="SCJ81618.1"/>
    <property type="molecule type" value="Genomic_DNA"/>
</dbReference>
<evidence type="ECO:0000313" key="12">
    <source>
        <dbReference type="EMBL" id="SCJ81618.1"/>
    </source>
</evidence>
<dbReference type="InterPro" id="IPR027417">
    <property type="entry name" value="P-loop_NTPase"/>
</dbReference>
<evidence type="ECO:0000256" key="3">
    <source>
        <dbReference type="ARBA" id="ARBA00022741"/>
    </source>
</evidence>
<evidence type="ECO:0000256" key="2">
    <source>
        <dbReference type="ARBA" id="ARBA00022705"/>
    </source>
</evidence>
<dbReference type="InterPro" id="IPR007693">
    <property type="entry name" value="DNA_helicase_DnaB-like_N"/>
</dbReference>
<sequence>MNAYGLNLECNVIGGLLLWPEEFGAQVFARLHEDDFEEELLSEIFAAARKAMRGKHDINAAELMARLNGEQKVVAYRCCESVISKSNYLGMVETLAQDSSRRKIKKQVVELAMGEDYDLLPKLRKIVETEAAKANGAKYKDQMAVEAVKFLEEINRPPDPAERIWTGFPKIDQTTGGLRKKTLSYVGARPSTGKTAFALNVLANQIPTKNRCVFFTLEMSTGQLFERLLADRLNIHYGKINSKNLSDKERADMYKALNQIVERDNIRVLDDIYTVEEMEHAIASIKPQLVLVDFIQCVRTVQRFPVRRQEIDYISGEFKRMAKRYNCHIMVLSQISRAGKEAPRMSDLKESGALEQDGDYIFMLHRPYVLLKTDGADPKTAEIMLDKNKYGNTGVIDMWFKGEFQRFTEVRAC</sequence>
<keyword evidence="3" id="KW-0547">Nucleotide-binding</keyword>
<evidence type="ECO:0000256" key="6">
    <source>
        <dbReference type="ARBA" id="ARBA00022840"/>
    </source>
</evidence>
<dbReference type="GO" id="GO:0005829">
    <property type="term" value="C:cytosol"/>
    <property type="evidence" value="ECO:0007669"/>
    <property type="project" value="TreeGrafter"/>
</dbReference>
<name>A0A1C6JHY9_9FIRM</name>
<keyword evidence="6" id="KW-0067">ATP-binding</keyword>
<dbReference type="SUPFAM" id="SSF48024">
    <property type="entry name" value="N-terminal domain of DnaB helicase"/>
    <property type="match status" value="1"/>
</dbReference>
<evidence type="ECO:0000256" key="1">
    <source>
        <dbReference type="ARBA" id="ARBA00008428"/>
    </source>
</evidence>
<evidence type="ECO:0000256" key="10">
    <source>
        <dbReference type="ARBA" id="ARBA00048954"/>
    </source>
</evidence>
<dbReference type="GO" id="GO:0005524">
    <property type="term" value="F:ATP binding"/>
    <property type="evidence" value="ECO:0007669"/>
    <property type="project" value="UniProtKB-KW"/>
</dbReference>
<dbReference type="Gene3D" id="3.40.50.300">
    <property type="entry name" value="P-loop containing nucleotide triphosphate hydrolases"/>
    <property type="match status" value="1"/>
</dbReference>
<feature type="domain" description="SF4 helicase" evidence="11">
    <location>
        <begin position="157"/>
        <end position="413"/>
    </location>
</feature>
<evidence type="ECO:0000256" key="4">
    <source>
        <dbReference type="ARBA" id="ARBA00022801"/>
    </source>
</evidence>
<evidence type="ECO:0000256" key="7">
    <source>
        <dbReference type="ARBA" id="ARBA00023125"/>
    </source>
</evidence>
<comment type="similarity">
    <text evidence="1">Belongs to the helicase family. DnaB subfamily.</text>
</comment>
<dbReference type="InterPro" id="IPR036185">
    <property type="entry name" value="DNA_heli_DnaB-like_N_sf"/>
</dbReference>
<accession>A0A1C6JHY9</accession>
<dbReference type="Gene3D" id="1.10.860.10">
    <property type="entry name" value="DNAb Helicase, Chain A"/>
    <property type="match status" value="1"/>
</dbReference>
<gene>
    <name evidence="12" type="primary">dnaB</name>
    <name evidence="12" type="ORF">SAMEA3545359_02210</name>
</gene>
<dbReference type="GO" id="GO:0016887">
    <property type="term" value="F:ATP hydrolysis activity"/>
    <property type="evidence" value="ECO:0007669"/>
    <property type="project" value="RHEA"/>
</dbReference>
<dbReference type="Pfam" id="PF03796">
    <property type="entry name" value="DnaB_C"/>
    <property type="match status" value="1"/>
</dbReference>
<evidence type="ECO:0000256" key="5">
    <source>
        <dbReference type="ARBA" id="ARBA00022806"/>
    </source>
</evidence>
<keyword evidence="8" id="KW-0413">Isomerase</keyword>
<keyword evidence="2" id="KW-0235">DNA replication</keyword>
<proteinExistence type="inferred from homology"/>
<dbReference type="AlphaFoldDB" id="A0A1C6JHY9"/>
<dbReference type="PANTHER" id="PTHR30153">
    <property type="entry name" value="REPLICATIVE DNA HELICASE DNAB"/>
    <property type="match status" value="1"/>
</dbReference>
<dbReference type="GO" id="GO:0043139">
    <property type="term" value="F:5'-3' DNA helicase activity"/>
    <property type="evidence" value="ECO:0007669"/>
    <property type="project" value="UniProtKB-EC"/>
</dbReference>
<dbReference type="InterPro" id="IPR007694">
    <property type="entry name" value="DNA_helicase_DnaB-like_C"/>
</dbReference>
<dbReference type="GO" id="GO:0006260">
    <property type="term" value="P:DNA replication"/>
    <property type="evidence" value="ECO:0007669"/>
    <property type="project" value="UniProtKB-KW"/>
</dbReference>
<dbReference type="SUPFAM" id="SSF52540">
    <property type="entry name" value="P-loop containing nucleoside triphosphate hydrolases"/>
    <property type="match status" value="1"/>
</dbReference>
<organism evidence="12">
    <name type="scientific">uncultured Anaerotruncus sp</name>
    <dbReference type="NCBI Taxonomy" id="905011"/>
    <lineage>
        <taxon>Bacteria</taxon>
        <taxon>Bacillati</taxon>
        <taxon>Bacillota</taxon>
        <taxon>Clostridia</taxon>
        <taxon>Eubacteriales</taxon>
        <taxon>Oscillospiraceae</taxon>
        <taxon>Anaerotruncus</taxon>
        <taxon>environmental samples</taxon>
    </lineage>
</organism>
<keyword evidence="7" id="KW-0238">DNA-binding</keyword>
<dbReference type="PROSITE" id="PS51199">
    <property type="entry name" value="SF4_HELICASE"/>
    <property type="match status" value="1"/>
</dbReference>
<protein>
    <recommendedName>
        <fullName evidence="9">DNA 5'-3' helicase</fullName>
        <ecNumber evidence="9">5.6.2.3</ecNumber>
    </recommendedName>
</protein>
<dbReference type="Pfam" id="PF00772">
    <property type="entry name" value="DnaB"/>
    <property type="match status" value="1"/>
</dbReference>
<dbReference type="GO" id="GO:0003677">
    <property type="term" value="F:DNA binding"/>
    <property type="evidence" value="ECO:0007669"/>
    <property type="project" value="UniProtKB-KW"/>
</dbReference>
<evidence type="ECO:0000256" key="8">
    <source>
        <dbReference type="ARBA" id="ARBA00023235"/>
    </source>
</evidence>
<dbReference type="PANTHER" id="PTHR30153:SF2">
    <property type="entry name" value="REPLICATIVE DNA HELICASE"/>
    <property type="match status" value="1"/>
</dbReference>
<evidence type="ECO:0000256" key="9">
    <source>
        <dbReference type="ARBA" id="ARBA00044969"/>
    </source>
</evidence>
<reference evidence="12" key="1">
    <citation type="submission" date="2015-09" db="EMBL/GenBank/DDBJ databases">
        <authorList>
            <consortium name="Pathogen Informatics"/>
        </authorList>
    </citation>
    <scope>NUCLEOTIDE SEQUENCE</scope>
    <source>
        <strain evidence="12">2789STDY5834896</strain>
    </source>
</reference>